<name>A0A7X0PDY0_9BURK</name>
<feature type="transmembrane region" description="Helical" evidence="1">
    <location>
        <begin position="57"/>
        <end position="79"/>
    </location>
</feature>
<evidence type="ECO:0000256" key="1">
    <source>
        <dbReference type="SAM" id="Phobius"/>
    </source>
</evidence>
<comment type="caution">
    <text evidence="2">The sequence shown here is derived from an EMBL/GenBank/DDBJ whole genome shotgun (WGS) entry which is preliminary data.</text>
</comment>
<sequence length="90" mass="9784">MREARWLAWFFAVVGGGVFVFSAWGALTLAAPPPTPSLLRGAMAQALQAALGTPAGWVVYHLLWATLGAGVAWVGVRVLRQEQQQRRRGR</sequence>
<reference evidence="2 3" key="1">
    <citation type="submission" date="2020-08" db="EMBL/GenBank/DDBJ databases">
        <title>Functional genomics of gut bacteria from endangered species of beetles.</title>
        <authorList>
            <person name="Carlos-Shanley C."/>
        </authorList>
    </citation>
    <scope>NUCLEOTIDE SEQUENCE [LARGE SCALE GENOMIC DNA]</scope>
    <source>
        <strain evidence="2 3">S00198</strain>
    </source>
</reference>
<protein>
    <submittedName>
        <fullName evidence="2">Uncharacterized protein</fullName>
    </submittedName>
</protein>
<feature type="transmembrane region" description="Helical" evidence="1">
    <location>
        <begin position="7"/>
        <end position="31"/>
    </location>
</feature>
<accession>A0A7X0PDY0</accession>
<keyword evidence="1" id="KW-0472">Membrane</keyword>
<keyword evidence="3" id="KW-1185">Reference proteome</keyword>
<gene>
    <name evidence="2" type="ORF">HNP48_002708</name>
</gene>
<dbReference type="AlphaFoldDB" id="A0A7X0PDY0"/>
<dbReference type="EMBL" id="JACHLK010000004">
    <property type="protein sequence ID" value="MBB6560036.1"/>
    <property type="molecule type" value="Genomic_DNA"/>
</dbReference>
<evidence type="ECO:0000313" key="2">
    <source>
        <dbReference type="EMBL" id="MBB6560036.1"/>
    </source>
</evidence>
<proteinExistence type="predicted"/>
<organism evidence="2 3">
    <name type="scientific">Acidovorax soli</name>
    <dbReference type="NCBI Taxonomy" id="592050"/>
    <lineage>
        <taxon>Bacteria</taxon>
        <taxon>Pseudomonadati</taxon>
        <taxon>Pseudomonadota</taxon>
        <taxon>Betaproteobacteria</taxon>
        <taxon>Burkholderiales</taxon>
        <taxon>Comamonadaceae</taxon>
        <taxon>Acidovorax</taxon>
    </lineage>
</organism>
<dbReference type="RefSeq" id="WP_184857616.1">
    <property type="nucleotide sequence ID" value="NZ_JACHLK010000004.1"/>
</dbReference>
<dbReference type="Proteomes" id="UP000575083">
    <property type="component" value="Unassembled WGS sequence"/>
</dbReference>
<keyword evidence="1" id="KW-0812">Transmembrane</keyword>
<evidence type="ECO:0000313" key="3">
    <source>
        <dbReference type="Proteomes" id="UP000575083"/>
    </source>
</evidence>
<keyword evidence="1" id="KW-1133">Transmembrane helix</keyword>